<sequence length="178" mass="19237">MDTLVSIAQAAVRRNQQCVDADVGFFALRASVVQTSRQSLIDLVVALVSVPLLVVFGLMLESNMRGDWTRDGETRWYVLSLGIVLLFVSIMVCGYVTHRLGICIWAVAQEPGNPRHESNGTGPRAGSQIHLVVGGELPPSYESVVSHDTPPPYCSVQILNEKLMYGVPATAADKQATG</sequence>
<organism evidence="2 3">
    <name type="scientific">Coptotermes formosanus</name>
    <name type="common">Formosan subterranean termite</name>
    <dbReference type="NCBI Taxonomy" id="36987"/>
    <lineage>
        <taxon>Eukaryota</taxon>
        <taxon>Metazoa</taxon>
        <taxon>Ecdysozoa</taxon>
        <taxon>Arthropoda</taxon>
        <taxon>Hexapoda</taxon>
        <taxon>Insecta</taxon>
        <taxon>Pterygota</taxon>
        <taxon>Neoptera</taxon>
        <taxon>Polyneoptera</taxon>
        <taxon>Dictyoptera</taxon>
        <taxon>Blattodea</taxon>
        <taxon>Blattoidea</taxon>
        <taxon>Termitoidae</taxon>
        <taxon>Rhinotermitidae</taxon>
        <taxon>Coptotermes</taxon>
    </lineage>
</organism>
<protein>
    <submittedName>
        <fullName evidence="2">Uncharacterized protein</fullName>
    </submittedName>
</protein>
<reference evidence="3" key="1">
    <citation type="submission" date="2020-01" db="EMBL/GenBank/DDBJ databases">
        <title>Draft genome sequence of the Termite Coptotermes fromosanus.</title>
        <authorList>
            <person name="Itakura S."/>
            <person name="Yosikawa Y."/>
            <person name="Umezawa K."/>
        </authorList>
    </citation>
    <scope>NUCLEOTIDE SEQUENCE [LARGE SCALE GENOMIC DNA]</scope>
</reference>
<comment type="caution">
    <text evidence="2">The sequence shown here is derived from an EMBL/GenBank/DDBJ whole genome shotgun (WGS) entry which is preliminary data.</text>
</comment>
<dbReference type="InParanoid" id="A0A6L2PRY8"/>
<gene>
    <name evidence="2" type="ORF">Cfor_10819</name>
</gene>
<keyword evidence="1" id="KW-1133">Transmembrane helix</keyword>
<keyword evidence="3" id="KW-1185">Reference proteome</keyword>
<dbReference type="EMBL" id="BLKM01000479">
    <property type="protein sequence ID" value="GFG34390.1"/>
    <property type="molecule type" value="Genomic_DNA"/>
</dbReference>
<name>A0A6L2PRY8_COPFO</name>
<evidence type="ECO:0000256" key="1">
    <source>
        <dbReference type="SAM" id="Phobius"/>
    </source>
</evidence>
<keyword evidence="1" id="KW-0472">Membrane</keyword>
<dbReference type="AlphaFoldDB" id="A0A6L2PRY8"/>
<accession>A0A6L2PRY8</accession>
<evidence type="ECO:0000313" key="2">
    <source>
        <dbReference type="EMBL" id="GFG34390.1"/>
    </source>
</evidence>
<evidence type="ECO:0000313" key="3">
    <source>
        <dbReference type="Proteomes" id="UP000502823"/>
    </source>
</evidence>
<dbReference type="OrthoDB" id="7775175at2759"/>
<keyword evidence="1" id="KW-0812">Transmembrane</keyword>
<proteinExistence type="predicted"/>
<feature type="transmembrane region" description="Helical" evidence="1">
    <location>
        <begin position="39"/>
        <end position="60"/>
    </location>
</feature>
<dbReference type="Proteomes" id="UP000502823">
    <property type="component" value="Unassembled WGS sequence"/>
</dbReference>
<feature type="transmembrane region" description="Helical" evidence="1">
    <location>
        <begin position="76"/>
        <end position="96"/>
    </location>
</feature>